<gene>
    <name evidence="13" type="ORF">RAG0_02355</name>
</gene>
<evidence type="ECO:0000313" key="14">
    <source>
        <dbReference type="Proteomes" id="UP000178912"/>
    </source>
</evidence>
<dbReference type="EC" id="3.2.1.8" evidence="4"/>
<evidence type="ECO:0000313" key="13">
    <source>
        <dbReference type="EMBL" id="CZS91814.1"/>
    </source>
</evidence>
<feature type="signal peptide" evidence="11">
    <location>
        <begin position="1"/>
        <end position="19"/>
    </location>
</feature>
<comment type="similarity">
    <text evidence="3 10">Belongs to the glycosyl hydrolase 11 (cellulase G) family.</text>
</comment>
<evidence type="ECO:0000256" key="8">
    <source>
        <dbReference type="ARBA" id="ARBA00023295"/>
    </source>
</evidence>
<comment type="pathway">
    <text evidence="2">Glycan degradation; xylan degradation.</text>
</comment>
<dbReference type="PANTHER" id="PTHR46828:SF2">
    <property type="entry name" value="ENDO-1,4-BETA-XYLANASE A-RELATED"/>
    <property type="match status" value="1"/>
</dbReference>
<feature type="chain" id="PRO_5009445582" description="endo-1,4-beta-xylanase" evidence="11">
    <location>
        <begin position="20"/>
        <end position="221"/>
    </location>
</feature>
<keyword evidence="7" id="KW-0119">Carbohydrate metabolism</keyword>
<keyword evidence="5 13" id="KW-0858">Xylan degradation</keyword>
<dbReference type="InterPro" id="IPR013319">
    <property type="entry name" value="GH11/12"/>
</dbReference>
<dbReference type="SUPFAM" id="SSF49899">
    <property type="entry name" value="Concanavalin A-like lectins/glucanases"/>
    <property type="match status" value="1"/>
</dbReference>
<evidence type="ECO:0000256" key="6">
    <source>
        <dbReference type="ARBA" id="ARBA00022801"/>
    </source>
</evidence>
<dbReference type="Pfam" id="PF00457">
    <property type="entry name" value="Glyco_hydro_11"/>
    <property type="match status" value="1"/>
</dbReference>
<dbReference type="InterPro" id="IPR033123">
    <property type="entry name" value="GH11_dom"/>
</dbReference>
<dbReference type="GO" id="GO:0031176">
    <property type="term" value="F:endo-1,4-beta-xylanase activity"/>
    <property type="evidence" value="ECO:0007669"/>
    <property type="project" value="UniProtKB-EC"/>
</dbReference>
<organism evidence="13 14">
    <name type="scientific">Rhynchosporium agropyri</name>
    <dbReference type="NCBI Taxonomy" id="914238"/>
    <lineage>
        <taxon>Eukaryota</taxon>
        <taxon>Fungi</taxon>
        <taxon>Dikarya</taxon>
        <taxon>Ascomycota</taxon>
        <taxon>Pezizomycotina</taxon>
        <taxon>Leotiomycetes</taxon>
        <taxon>Helotiales</taxon>
        <taxon>Ploettnerulaceae</taxon>
        <taxon>Rhynchosporium</taxon>
    </lineage>
</organism>
<dbReference type="Gene3D" id="2.60.120.180">
    <property type="match status" value="1"/>
</dbReference>
<keyword evidence="8 13" id="KW-0326">Glycosidase</keyword>
<dbReference type="PROSITE" id="PS51761">
    <property type="entry name" value="GH11_3"/>
    <property type="match status" value="1"/>
</dbReference>
<evidence type="ECO:0000256" key="9">
    <source>
        <dbReference type="ARBA" id="ARBA00023326"/>
    </source>
</evidence>
<evidence type="ECO:0000256" key="1">
    <source>
        <dbReference type="ARBA" id="ARBA00000681"/>
    </source>
</evidence>
<dbReference type="Proteomes" id="UP000178912">
    <property type="component" value="Unassembled WGS sequence"/>
</dbReference>
<protein>
    <recommendedName>
        <fullName evidence="4">endo-1,4-beta-xylanase</fullName>
        <ecNumber evidence="4">3.2.1.8</ecNumber>
    </recommendedName>
</protein>
<dbReference type="InterPro" id="IPR001137">
    <property type="entry name" value="Glyco_hydro_11"/>
</dbReference>
<evidence type="ECO:0000256" key="10">
    <source>
        <dbReference type="PROSITE-ProRule" id="PRU01097"/>
    </source>
</evidence>
<sequence length="221" mass="24166">MVSFVHAIVGALVAAGALATPTKAYPAALGKRVYTNIRGENNGFFFSFWTIGEYGNVTYTNGTAGSYSTTWSDVDGFTTGKGWREAKPRNITFSASVKAIAREWYISVYTSTPKGETYIMEHHSEYNPCSAPLATAKGTLHSDGSDYEVCEVDRGADFLQNWSIRKDKRFNGTVTTANHYNYFAAQGMVHNPIEDADYQIFATESFLHGSGSANVTVSEAI</sequence>
<reference evidence="14" key="1">
    <citation type="submission" date="2016-03" db="EMBL/GenBank/DDBJ databases">
        <authorList>
            <person name="Guldener U."/>
        </authorList>
    </citation>
    <scope>NUCLEOTIDE SEQUENCE [LARGE SCALE GENOMIC DNA]</scope>
    <source>
        <strain evidence="14">04CH-RAC-A.6.1</strain>
    </source>
</reference>
<accession>A0A1E1K5F8</accession>
<evidence type="ECO:0000256" key="2">
    <source>
        <dbReference type="ARBA" id="ARBA00004851"/>
    </source>
</evidence>
<keyword evidence="11" id="KW-0732">Signal</keyword>
<dbReference type="EMBL" id="FJUX01000010">
    <property type="protein sequence ID" value="CZS91814.1"/>
    <property type="molecule type" value="Genomic_DNA"/>
</dbReference>
<evidence type="ECO:0000256" key="3">
    <source>
        <dbReference type="ARBA" id="ARBA00007792"/>
    </source>
</evidence>
<dbReference type="UniPathway" id="UPA00114"/>
<dbReference type="OrthoDB" id="2115822at2759"/>
<evidence type="ECO:0000256" key="5">
    <source>
        <dbReference type="ARBA" id="ARBA00022651"/>
    </source>
</evidence>
<proteinExistence type="inferred from homology"/>
<feature type="domain" description="GH11" evidence="12">
    <location>
        <begin position="32"/>
        <end position="218"/>
    </location>
</feature>
<evidence type="ECO:0000256" key="4">
    <source>
        <dbReference type="ARBA" id="ARBA00012590"/>
    </source>
</evidence>
<comment type="catalytic activity">
    <reaction evidence="1">
        <text>Endohydrolysis of (1-&gt;4)-beta-D-xylosidic linkages in xylans.</text>
        <dbReference type="EC" id="3.2.1.8"/>
    </reaction>
</comment>
<dbReference type="GO" id="GO:0045493">
    <property type="term" value="P:xylan catabolic process"/>
    <property type="evidence" value="ECO:0007669"/>
    <property type="project" value="UniProtKB-UniPathway"/>
</dbReference>
<evidence type="ECO:0000256" key="11">
    <source>
        <dbReference type="SAM" id="SignalP"/>
    </source>
</evidence>
<keyword evidence="14" id="KW-1185">Reference proteome</keyword>
<keyword evidence="6 13" id="KW-0378">Hydrolase</keyword>
<dbReference type="AlphaFoldDB" id="A0A1E1K5F8"/>
<name>A0A1E1K5F8_9HELO</name>
<evidence type="ECO:0000259" key="12">
    <source>
        <dbReference type="PROSITE" id="PS51761"/>
    </source>
</evidence>
<keyword evidence="9" id="KW-0624">Polysaccharide degradation</keyword>
<dbReference type="InterPro" id="IPR013320">
    <property type="entry name" value="ConA-like_dom_sf"/>
</dbReference>
<comment type="caution">
    <text evidence="10">Lacks conserved residue(s) required for the propagation of feature annotation.</text>
</comment>
<dbReference type="PANTHER" id="PTHR46828">
    <property type="entry name" value="ENDO-1,4-BETA-XYLANASE A-RELATED"/>
    <property type="match status" value="1"/>
</dbReference>
<evidence type="ECO:0000256" key="7">
    <source>
        <dbReference type="ARBA" id="ARBA00023277"/>
    </source>
</evidence>